<evidence type="ECO:0000256" key="4">
    <source>
        <dbReference type="ARBA" id="ARBA00023125"/>
    </source>
</evidence>
<dbReference type="NCBIfam" id="TIGR02937">
    <property type="entry name" value="sigma70-ECF"/>
    <property type="match status" value="1"/>
</dbReference>
<dbReference type="InterPro" id="IPR014284">
    <property type="entry name" value="RNA_pol_sigma-70_dom"/>
</dbReference>
<keyword evidence="3" id="KW-0731">Sigma factor</keyword>
<feature type="domain" description="RNA polymerase sigma-70 region 2" evidence="6">
    <location>
        <begin position="30"/>
        <end position="94"/>
    </location>
</feature>
<keyword evidence="9" id="KW-1185">Reference proteome</keyword>
<dbReference type="GO" id="GO:0006352">
    <property type="term" value="P:DNA-templated transcription initiation"/>
    <property type="evidence" value="ECO:0007669"/>
    <property type="project" value="InterPro"/>
</dbReference>
<evidence type="ECO:0000313" key="8">
    <source>
        <dbReference type="EMBL" id="KAB8039687.1"/>
    </source>
</evidence>
<name>A0A6N6VW82_9BACT</name>
<dbReference type="SUPFAM" id="SSF88946">
    <property type="entry name" value="Sigma2 domain of RNA polymerase sigma factors"/>
    <property type="match status" value="1"/>
</dbReference>
<dbReference type="InterPro" id="IPR013324">
    <property type="entry name" value="RNA_pol_sigma_r3/r4-like"/>
</dbReference>
<evidence type="ECO:0000313" key="9">
    <source>
        <dbReference type="Proteomes" id="UP000437748"/>
    </source>
</evidence>
<dbReference type="PANTHER" id="PTHR43133">
    <property type="entry name" value="RNA POLYMERASE ECF-TYPE SIGMA FACTO"/>
    <property type="match status" value="1"/>
</dbReference>
<protein>
    <submittedName>
        <fullName evidence="8">Sigma-70 family RNA polymerase sigma factor</fullName>
    </submittedName>
</protein>
<dbReference type="SUPFAM" id="SSF88659">
    <property type="entry name" value="Sigma3 and sigma4 domains of RNA polymerase sigma factors"/>
    <property type="match status" value="1"/>
</dbReference>
<dbReference type="InterPro" id="IPR007627">
    <property type="entry name" value="RNA_pol_sigma70_r2"/>
</dbReference>
<comment type="similarity">
    <text evidence="1">Belongs to the sigma-70 factor family. ECF subfamily.</text>
</comment>
<evidence type="ECO:0000259" key="7">
    <source>
        <dbReference type="Pfam" id="PF08281"/>
    </source>
</evidence>
<accession>A0A6N6VW82</accession>
<sequence>MPKNDSNLESDENLLNRWYEGDSFAFNLFFNRHYNKVYSYGIKRGIPHNDMEDVVQEVFFKLHKSIHHYEKGRAALPWFFTIVHNTCIDWLRKNISVLNKNTDLPEELSKIEEDTISDEKLDKVEMILKSMKEKERSLFKMRNVEEFSFKEISIKLGKSEVSLRKSYQRILSSIKNIVSEKK</sequence>
<dbReference type="GO" id="GO:0003677">
    <property type="term" value="F:DNA binding"/>
    <property type="evidence" value="ECO:0007669"/>
    <property type="project" value="UniProtKB-KW"/>
</dbReference>
<evidence type="ECO:0000259" key="6">
    <source>
        <dbReference type="Pfam" id="PF04542"/>
    </source>
</evidence>
<reference evidence="8 9" key="1">
    <citation type="submission" date="2019-10" db="EMBL/GenBank/DDBJ databases">
        <title>New species of Slilvanegrellaceae.</title>
        <authorList>
            <person name="Pitt A."/>
            <person name="Hahn M.W."/>
        </authorList>
    </citation>
    <scope>NUCLEOTIDE SEQUENCE [LARGE SCALE GENOMIC DNA]</scope>
    <source>
        <strain evidence="8 9">SP-Ram-0.45-NSY-1</strain>
    </source>
</reference>
<keyword evidence="5" id="KW-0804">Transcription</keyword>
<dbReference type="OrthoDB" id="9796555at2"/>
<dbReference type="AlphaFoldDB" id="A0A6N6VW82"/>
<dbReference type="InterPro" id="IPR013325">
    <property type="entry name" value="RNA_pol_sigma_r2"/>
</dbReference>
<dbReference type="Pfam" id="PF08281">
    <property type="entry name" value="Sigma70_r4_2"/>
    <property type="match status" value="1"/>
</dbReference>
<comment type="caution">
    <text evidence="8">The sequence shown here is derived from an EMBL/GenBank/DDBJ whole genome shotgun (WGS) entry which is preliminary data.</text>
</comment>
<dbReference type="PANTHER" id="PTHR43133:SF8">
    <property type="entry name" value="RNA POLYMERASE SIGMA FACTOR HI_1459-RELATED"/>
    <property type="match status" value="1"/>
</dbReference>
<feature type="domain" description="RNA polymerase sigma factor 70 region 4 type 2" evidence="7">
    <location>
        <begin position="122"/>
        <end position="171"/>
    </location>
</feature>
<dbReference type="InterPro" id="IPR013249">
    <property type="entry name" value="RNA_pol_sigma70_r4_t2"/>
</dbReference>
<keyword evidence="4" id="KW-0238">DNA-binding</keyword>
<evidence type="ECO:0000256" key="2">
    <source>
        <dbReference type="ARBA" id="ARBA00023015"/>
    </source>
</evidence>
<organism evidence="8 9">
    <name type="scientific">Silvanigrella paludirubra</name>
    <dbReference type="NCBI Taxonomy" id="2499159"/>
    <lineage>
        <taxon>Bacteria</taxon>
        <taxon>Pseudomonadati</taxon>
        <taxon>Bdellovibrionota</taxon>
        <taxon>Oligoflexia</taxon>
        <taxon>Silvanigrellales</taxon>
        <taxon>Silvanigrellaceae</taxon>
        <taxon>Silvanigrella</taxon>
    </lineage>
</organism>
<dbReference type="GO" id="GO:0016987">
    <property type="term" value="F:sigma factor activity"/>
    <property type="evidence" value="ECO:0007669"/>
    <property type="project" value="UniProtKB-KW"/>
</dbReference>
<dbReference type="RefSeq" id="WP_153419087.1">
    <property type="nucleotide sequence ID" value="NZ_WFLM01000002.1"/>
</dbReference>
<proteinExistence type="inferred from homology"/>
<dbReference type="Gene3D" id="1.10.1740.10">
    <property type="match status" value="1"/>
</dbReference>
<dbReference type="Proteomes" id="UP000437748">
    <property type="component" value="Unassembled WGS sequence"/>
</dbReference>
<dbReference type="Pfam" id="PF04542">
    <property type="entry name" value="Sigma70_r2"/>
    <property type="match status" value="1"/>
</dbReference>
<evidence type="ECO:0000256" key="3">
    <source>
        <dbReference type="ARBA" id="ARBA00023082"/>
    </source>
</evidence>
<dbReference type="InterPro" id="IPR039425">
    <property type="entry name" value="RNA_pol_sigma-70-like"/>
</dbReference>
<keyword evidence="2" id="KW-0805">Transcription regulation</keyword>
<dbReference type="Gene3D" id="1.10.10.10">
    <property type="entry name" value="Winged helix-like DNA-binding domain superfamily/Winged helix DNA-binding domain"/>
    <property type="match status" value="1"/>
</dbReference>
<evidence type="ECO:0000256" key="5">
    <source>
        <dbReference type="ARBA" id="ARBA00023163"/>
    </source>
</evidence>
<dbReference type="EMBL" id="WFLM01000002">
    <property type="protein sequence ID" value="KAB8039687.1"/>
    <property type="molecule type" value="Genomic_DNA"/>
</dbReference>
<evidence type="ECO:0000256" key="1">
    <source>
        <dbReference type="ARBA" id="ARBA00010641"/>
    </source>
</evidence>
<gene>
    <name evidence="8" type="ORF">GCL60_05350</name>
</gene>
<dbReference type="InterPro" id="IPR036388">
    <property type="entry name" value="WH-like_DNA-bd_sf"/>
</dbReference>